<sequence length="42" mass="4810">MQDGQFDPRSEMGHRPGMMPFGHRPGMNRECPAPSQRKPNED</sequence>
<dbReference type="AlphaFoldDB" id="A0A2U3KGP8"/>
<protein>
    <submittedName>
        <fullName evidence="2">Uncharacterized protein</fullName>
    </submittedName>
</protein>
<dbReference type="EMBL" id="OMOF01000111">
    <property type="protein sequence ID" value="SPF38852.1"/>
    <property type="molecule type" value="Genomic_DNA"/>
</dbReference>
<evidence type="ECO:0000256" key="1">
    <source>
        <dbReference type="SAM" id="MobiDB-lite"/>
    </source>
</evidence>
<dbReference type="Proteomes" id="UP000238916">
    <property type="component" value="Unassembled WGS sequence"/>
</dbReference>
<evidence type="ECO:0000313" key="2">
    <source>
        <dbReference type="EMBL" id="SPF38852.1"/>
    </source>
</evidence>
<accession>A0A2U3KGP8</accession>
<proteinExistence type="predicted"/>
<gene>
    <name evidence="2" type="ORF">SBF1_1990014</name>
</gene>
<feature type="compositionally biased region" description="Basic and acidic residues" evidence="1">
    <location>
        <begin position="1"/>
        <end position="14"/>
    </location>
</feature>
<reference evidence="3" key="1">
    <citation type="submission" date="2018-02" db="EMBL/GenBank/DDBJ databases">
        <authorList>
            <person name="Hausmann B."/>
        </authorList>
    </citation>
    <scope>NUCLEOTIDE SEQUENCE [LARGE SCALE GENOMIC DNA]</scope>
    <source>
        <strain evidence="3">Peat soil MAG SbF1</strain>
    </source>
</reference>
<name>A0A2U3KGP8_9FIRM</name>
<organism evidence="2 3">
    <name type="scientific">Candidatus Desulfosporosinus infrequens</name>
    <dbReference type="NCBI Taxonomy" id="2043169"/>
    <lineage>
        <taxon>Bacteria</taxon>
        <taxon>Bacillati</taxon>
        <taxon>Bacillota</taxon>
        <taxon>Clostridia</taxon>
        <taxon>Eubacteriales</taxon>
        <taxon>Desulfitobacteriaceae</taxon>
        <taxon>Desulfosporosinus</taxon>
    </lineage>
</organism>
<evidence type="ECO:0000313" key="3">
    <source>
        <dbReference type="Proteomes" id="UP000238916"/>
    </source>
</evidence>
<feature type="region of interest" description="Disordered" evidence="1">
    <location>
        <begin position="1"/>
        <end position="42"/>
    </location>
</feature>